<evidence type="ECO:0000313" key="2">
    <source>
        <dbReference type="EMBL" id="WSB66546.1"/>
    </source>
</evidence>
<accession>A0ABZ1F8L6</accession>
<sequence>MKRKLALTVATTALAGALAGVAAPAATGAPAAAAAATTAAKAKKTCHAGPGTCVLKKRHPHKGTVTVKVNVFGKKKPGPLYGWDLRKGNKILCTGEVREYWKTKTKKCKKIPKGTIKLNVPHRKGAAVSISW</sequence>
<keyword evidence="3" id="KW-1185">Reference proteome</keyword>
<organism evidence="2 3">
    <name type="scientific">Streptomyces decoyicus</name>
    <dbReference type="NCBI Taxonomy" id="249567"/>
    <lineage>
        <taxon>Bacteria</taxon>
        <taxon>Bacillati</taxon>
        <taxon>Actinomycetota</taxon>
        <taxon>Actinomycetes</taxon>
        <taxon>Kitasatosporales</taxon>
        <taxon>Streptomycetaceae</taxon>
        <taxon>Streptomyces</taxon>
    </lineage>
</organism>
<keyword evidence="1" id="KW-0732">Signal</keyword>
<dbReference type="RefSeq" id="WP_326615659.1">
    <property type="nucleotide sequence ID" value="NZ_CP109106.1"/>
</dbReference>
<reference evidence="2 3" key="1">
    <citation type="submission" date="2022-10" db="EMBL/GenBank/DDBJ databases">
        <title>The complete genomes of actinobacterial strains from the NBC collection.</title>
        <authorList>
            <person name="Joergensen T.S."/>
            <person name="Alvarez Arevalo M."/>
            <person name="Sterndorff E.B."/>
            <person name="Faurdal D."/>
            <person name="Vuksanovic O."/>
            <person name="Mourched A.-S."/>
            <person name="Charusanti P."/>
            <person name="Shaw S."/>
            <person name="Blin K."/>
            <person name="Weber T."/>
        </authorList>
    </citation>
    <scope>NUCLEOTIDE SEQUENCE [LARGE SCALE GENOMIC DNA]</scope>
    <source>
        <strain evidence="2 3">NBC 01774</strain>
    </source>
</reference>
<evidence type="ECO:0008006" key="4">
    <source>
        <dbReference type="Google" id="ProtNLM"/>
    </source>
</evidence>
<protein>
    <recommendedName>
        <fullName evidence="4">Lipoprotein</fullName>
    </recommendedName>
</protein>
<dbReference type="Proteomes" id="UP001344251">
    <property type="component" value="Chromosome"/>
</dbReference>
<name>A0ABZ1F8L6_9ACTN</name>
<evidence type="ECO:0000313" key="3">
    <source>
        <dbReference type="Proteomes" id="UP001344251"/>
    </source>
</evidence>
<gene>
    <name evidence="2" type="ORF">OG863_00250</name>
</gene>
<dbReference type="EMBL" id="CP109106">
    <property type="protein sequence ID" value="WSB66546.1"/>
    <property type="molecule type" value="Genomic_DNA"/>
</dbReference>
<feature type="signal peptide" evidence="1">
    <location>
        <begin position="1"/>
        <end position="25"/>
    </location>
</feature>
<evidence type="ECO:0000256" key="1">
    <source>
        <dbReference type="SAM" id="SignalP"/>
    </source>
</evidence>
<feature type="chain" id="PRO_5046212997" description="Lipoprotein" evidence="1">
    <location>
        <begin position="26"/>
        <end position="132"/>
    </location>
</feature>
<proteinExistence type="predicted"/>